<gene>
    <name evidence="1" type="ORF">Z520_08173</name>
</gene>
<dbReference type="GeneID" id="27713919"/>
<keyword evidence="2" id="KW-1185">Reference proteome</keyword>
<accession>A0A0D2KH12</accession>
<evidence type="ECO:0000313" key="2">
    <source>
        <dbReference type="Proteomes" id="UP000053411"/>
    </source>
</evidence>
<dbReference type="OrthoDB" id="4821403at2759"/>
<proteinExistence type="predicted"/>
<evidence type="ECO:0000313" key="1">
    <source>
        <dbReference type="EMBL" id="KIX95918.1"/>
    </source>
</evidence>
<organism evidence="1 2">
    <name type="scientific">Fonsecaea multimorphosa CBS 102226</name>
    <dbReference type="NCBI Taxonomy" id="1442371"/>
    <lineage>
        <taxon>Eukaryota</taxon>
        <taxon>Fungi</taxon>
        <taxon>Dikarya</taxon>
        <taxon>Ascomycota</taxon>
        <taxon>Pezizomycotina</taxon>
        <taxon>Eurotiomycetes</taxon>
        <taxon>Chaetothyriomycetidae</taxon>
        <taxon>Chaetothyriales</taxon>
        <taxon>Herpotrichiellaceae</taxon>
        <taxon>Fonsecaea</taxon>
    </lineage>
</organism>
<name>A0A0D2KH12_9EURO</name>
<protein>
    <submittedName>
        <fullName evidence="1">Uncharacterized protein</fullName>
    </submittedName>
</protein>
<dbReference type="RefSeq" id="XP_016630041.1">
    <property type="nucleotide sequence ID" value="XM_016778670.1"/>
</dbReference>
<dbReference type="Proteomes" id="UP000053411">
    <property type="component" value="Unassembled WGS sequence"/>
</dbReference>
<dbReference type="EMBL" id="KN848079">
    <property type="protein sequence ID" value="KIX95918.1"/>
    <property type="molecule type" value="Genomic_DNA"/>
</dbReference>
<dbReference type="AlphaFoldDB" id="A0A0D2KH12"/>
<sequence length="253" mass="29329">MEPPPVRRESHTANIFWACYTFEPIIAQMDQHPFPLASKPLGQALGTAAQETSRELMEPLNGCDYHLYMRRAGQETEKLVGAFFHLLAKPDANETIRFIIRTNIRVLRELRRVCDDERRALARRGLIIIDMGRGASGERHKAHLRRFLREVCVAIGEHKRWINILSIEISLSEVALRRLGIAGKAAELVQKQKAKTISEEESETLETLFIEFQSWRAVLIQWVLQLNEMTGNHEFLRRHRNELWDIVDRDLEG</sequence>
<dbReference type="VEuPathDB" id="FungiDB:Z520_08173"/>
<reference evidence="1 2" key="1">
    <citation type="submission" date="2015-01" db="EMBL/GenBank/DDBJ databases">
        <title>The Genome Sequence of Fonsecaea multimorphosa CBS 102226.</title>
        <authorList>
            <consortium name="The Broad Institute Genomics Platform"/>
            <person name="Cuomo C."/>
            <person name="de Hoog S."/>
            <person name="Gorbushina A."/>
            <person name="Stielow B."/>
            <person name="Teixiera M."/>
            <person name="Abouelleil A."/>
            <person name="Chapman S.B."/>
            <person name="Priest M."/>
            <person name="Young S.K."/>
            <person name="Wortman J."/>
            <person name="Nusbaum C."/>
            <person name="Birren B."/>
        </authorList>
    </citation>
    <scope>NUCLEOTIDE SEQUENCE [LARGE SCALE GENOMIC DNA]</scope>
    <source>
        <strain evidence="1 2">CBS 102226</strain>
    </source>
</reference>